<dbReference type="Proteomes" id="UP000610931">
    <property type="component" value="Unassembled WGS sequence"/>
</dbReference>
<feature type="signal peptide" evidence="1">
    <location>
        <begin position="1"/>
        <end position="29"/>
    </location>
</feature>
<name>A0A8J7IIP9_9FLAO</name>
<comment type="caution">
    <text evidence="2">The sequence shown here is derived from an EMBL/GenBank/DDBJ whole genome shotgun (WGS) entry which is preliminary data.</text>
</comment>
<dbReference type="AlphaFoldDB" id="A0A8J7IIP9"/>
<protein>
    <recommendedName>
        <fullName evidence="4">CBM-cenC domain-containing protein</fullName>
    </recommendedName>
</protein>
<gene>
    <name evidence="2" type="ORF">JF259_17455</name>
</gene>
<accession>A0A8J7IIP9</accession>
<keyword evidence="3" id="KW-1185">Reference proteome</keyword>
<dbReference type="RefSeq" id="WP_199116997.1">
    <property type="nucleotide sequence ID" value="NZ_JAELVQ010000051.1"/>
</dbReference>
<dbReference type="Gene3D" id="2.60.120.260">
    <property type="entry name" value="Galactose-binding domain-like"/>
    <property type="match status" value="1"/>
</dbReference>
<evidence type="ECO:0000256" key="1">
    <source>
        <dbReference type="SAM" id="SignalP"/>
    </source>
</evidence>
<reference evidence="2" key="1">
    <citation type="submission" date="2020-12" db="EMBL/GenBank/DDBJ databases">
        <title>Snuella sp. nov., isolated from sediment in Incheon.</title>
        <authorList>
            <person name="Kim W."/>
        </authorList>
    </citation>
    <scope>NUCLEOTIDE SEQUENCE</scope>
    <source>
        <strain evidence="2">CAU 1569</strain>
    </source>
</reference>
<evidence type="ECO:0008006" key="4">
    <source>
        <dbReference type="Google" id="ProtNLM"/>
    </source>
</evidence>
<dbReference type="PROSITE" id="PS51257">
    <property type="entry name" value="PROKAR_LIPOPROTEIN"/>
    <property type="match status" value="1"/>
</dbReference>
<dbReference type="EMBL" id="JAELVQ010000051">
    <property type="protein sequence ID" value="MBJ6369873.1"/>
    <property type="molecule type" value="Genomic_DNA"/>
</dbReference>
<evidence type="ECO:0000313" key="3">
    <source>
        <dbReference type="Proteomes" id="UP000610931"/>
    </source>
</evidence>
<organism evidence="2 3">
    <name type="scientific">Snuella sedimenti</name>
    <dbReference type="NCBI Taxonomy" id="2798802"/>
    <lineage>
        <taxon>Bacteria</taxon>
        <taxon>Pseudomonadati</taxon>
        <taxon>Bacteroidota</taxon>
        <taxon>Flavobacteriia</taxon>
        <taxon>Flavobacteriales</taxon>
        <taxon>Flavobacteriaceae</taxon>
        <taxon>Snuella</taxon>
    </lineage>
</organism>
<sequence>MKTLKLRSKLSFLITLCSLLMLGSCNQMSEQIKDESAGMNGGFEVTKNGIPVNWLMYTPNTVPNGKFKIILDKEEFKEGKQSLKFEVEECSSNGGWGSPGFTNQFYAEQGNTYKLSFWIKNDGAEFRVMAGGVAPKTGDMKTLLQTSDQTNDWKQYVYGVPITAEFDQIRLEVNILKPGTFWIDDIQIEKE</sequence>
<dbReference type="SUPFAM" id="SSF49785">
    <property type="entry name" value="Galactose-binding domain-like"/>
    <property type="match status" value="1"/>
</dbReference>
<evidence type="ECO:0000313" key="2">
    <source>
        <dbReference type="EMBL" id="MBJ6369873.1"/>
    </source>
</evidence>
<feature type="chain" id="PRO_5035296584" description="CBM-cenC domain-containing protein" evidence="1">
    <location>
        <begin position="30"/>
        <end position="191"/>
    </location>
</feature>
<proteinExistence type="predicted"/>
<keyword evidence="1" id="KW-0732">Signal</keyword>
<dbReference type="InterPro" id="IPR008979">
    <property type="entry name" value="Galactose-bd-like_sf"/>
</dbReference>